<evidence type="ECO:0000256" key="6">
    <source>
        <dbReference type="ARBA" id="ARBA00035267"/>
    </source>
</evidence>
<dbReference type="PANTHER" id="PTHR15893">
    <property type="entry name" value="RIBOSOMAL PROTEIN L27"/>
    <property type="match status" value="1"/>
</dbReference>
<dbReference type="PROSITE" id="PS00831">
    <property type="entry name" value="RIBOSOMAL_L27"/>
    <property type="match status" value="1"/>
</dbReference>
<dbReference type="Gene3D" id="2.40.50.100">
    <property type="match status" value="1"/>
</dbReference>
<evidence type="ECO:0000313" key="9">
    <source>
        <dbReference type="Proteomes" id="UP001296104"/>
    </source>
</evidence>
<dbReference type="InterPro" id="IPR001684">
    <property type="entry name" value="Ribosomal_bL27"/>
</dbReference>
<keyword evidence="9" id="KW-1185">Reference proteome</keyword>
<evidence type="ECO:0000256" key="4">
    <source>
        <dbReference type="ARBA" id="ARBA00023128"/>
    </source>
</evidence>
<dbReference type="EMBL" id="CAVMBE010000042">
    <property type="protein sequence ID" value="CAK4030966.1"/>
    <property type="molecule type" value="Genomic_DNA"/>
</dbReference>
<comment type="subcellular location">
    <subcellularLocation>
        <location evidence="1">Mitochondrion</location>
    </subcellularLocation>
</comment>
<accession>A0AAI9EAK2</accession>
<dbReference type="PANTHER" id="PTHR15893:SF0">
    <property type="entry name" value="LARGE RIBOSOMAL SUBUNIT PROTEIN BL27M"/>
    <property type="match status" value="1"/>
</dbReference>
<dbReference type="GO" id="GO:0006412">
    <property type="term" value="P:translation"/>
    <property type="evidence" value="ECO:0007669"/>
    <property type="project" value="InterPro"/>
</dbReference>
<keyword evidence="3" id="KW-0689">Ribosomal protein</keyword>
<dbReference type="GO" id="GO:0003735">
    <property type="term" value="F:structural constituent of ribosome"/>
    <property type="evidence" value="ECO:0007669"/>
    <property type="project" value="InterPro"/>
</dbReference>
<keyword evidence="4" id="KW-0496">Mitochondrion</keyword>
<dbReference type="Pfam" id="PF01016">
    <property type="entry name" value="Ribosomal_L27"/>
    <property type="match status" value="1"/>
</dbReference>
<comment type="caution">
    <text evidence="8">The sequence shown here is derived from an EMBL/GenBank/DDBJ whole genome shotgun (WGS) entry which is preliminary data.</text>
</comment>
<evidence type="ECO:0000313" key="8">
    <source>
        <dbReference type="EMBL" id="CAK4030966.1"/>
    </source>
</evidence>
<dbReference type="Proteomes" id="UP001296104">
    <property type="component" value="Unassembled WGS sequence"/>
</dbReference>
<evidence type="ECO:0000256" key="1">
    <source>
        <dbReference type="ARBA" id="ARBA00004173"/>
    </source>
</evidence>
<sequence>MASRLTRHAPSVAALSALDSALASFRISQPSVGTIAKRHASHQAQGRANGAADGPGKRLGAKKTGGEYVVTGNIIYRQRGTLWFPGDNCFMGRDHTIHAGAPGYVTYYRDPARHPKRKFIGIVFEQNQTLPQSPHEIRRRRLGMLAYQVPKTQSQIAAADLTTDGSGTEVREEPNEFRGVKIIKGEKKDKQEIKLHLRPGGMYRQANWEIGRAAETSRRAQAVTPFKPGDRFAAWRKTRARKERAAERRAMGRGGKSRNKKK</sequence>
<dbReference type="AlphaFoldDB" id="A0AAI9EAK2"/>
<feature type="region of interest" description="Disordered" evidence="7">
    <location>
        <begin position="224"/>
        <end position="262"/>
    </location>
</feature>
<dbReference type="PRINTS" id="PR00063">
    <property type="entry name" value="RIBOSOMALL27"/>
</dbReference>
<proteinExistence type="inferred from homology"/>
<feature type="region of interest" description="Disordered" evidence="7">
    <location>
        <begin position="36"/>
        <end position="59"/>
    </location>
</feature>
<organism evidence="8 9">
    <name type="scientific">Lecanosticta acicola</name>
    <dbReference type="NCBI Taxonomy" id="111012"/>
    <lineage>
        <taxon>Eukaryota</taxon>
        <taxon>Fungi</taxon>
        <taxon>Dikarya</taxon>
        <taxon>Ascomycota</taxon>
        <taxon>Pezizomycotina</taxon>
        <taxon>Dothideomycetes</taxon>
        <taxon>Dothideomycetidae</taxon>
        <taxon>Mycosphaerellales</taxon>
        <taxon>Mycosphaerellaceae</taxon>
        <taxon>Lecanosticta</taxon>
    </lineage>
</organism>
<reference evidence="8" key="1">
    <citation type="submission" date="2023-11" db="EMBL/GenBank/DDBJ databases">
        <authorList>
            <person name="Alioto T."/>
            <person name="Alioto T."/>
            <person name="Gomez Garrido J."/>
        </authorList>
    </citation>
    <scope>NUCLEOTIDE SEQUENCE</scope>
</reference>
<dbReference type="InterPro" id="IPR018261">
    <property type="entry name" value="Ribosomal_bL27_CS"/>
</dbReference>
<gene>
    <name evidence="8" type="ORF">LECACI_7A006124</name>
</gene>
<comment type="similarity">
    <text evidence="2">Belongs to the bacterial ribosomal protein bL27 family.</text>
</comment>
<evidence type="ECO:0000256" key="3">
    <source>
        <dbReference type="ARBA" id="ARBA00022980"/>
    </source>
</evidence>
<dbReference type="SUPFAM" id="SSF110324">
    <property type="entry name" value="Ribosomal L27 protein-like"/>
    <property type="match status" value="1"/>
</dbReference>
<evidence type="ECO:0000256" key="7">
    <source>
        <dbReference type="SAM" id="MobiDB-lite"/>
    </source>
</evidence>
<name>A0AAI9EAK2_9PEZI</name>
<dbReference type="FunFam" id="2.40.50.100:FF:000042">
    <property type="entry name" value="50S ribosomal protein L27"/>
    <property type="match status" value="1"/>
</dbReference>
<keyword evidence="5" id="KW-0687">Ribonucleoprotein</keyword>
<evidence type="ECO:0000256" key="2">
    <source>
        <dbReference type="ARBA" id="ARBA00010797"/>
    </source>
</evidence>
<protein>
    <recommendedName>
        <fullName evidence="6">Large ribosomal subunit protein bL27m</fullName>
    </recommendedName>
</protein>
<evidence type="ECO:0000256" key="5">
    <source>
        <dbReference type="ARBA" id="ARBA00023274"/>
    </source>
</evidence>
<dbReference type="GO" id="GO:0005762">
    <property type="term" value="C:mitochondrial large ribosomal subunit"/>
    <property type="evidence" value="ECO:0007669"/>
    <property type="project" value="TreeGrafter"/>
</dbReference>